<gene>
    <name evidence="1" type="ORF">WMSIL1_LOCUS6281</name>
</gene>
<name>A0A564YJH9_HYMDI</name>
<dbReference type="AlphaFoldDB" id="A0A564YJH9"/>
<accession>A0A564YJH9</accession>
<keyword evidence="2" id="KW-1185">Reference proteome</keyword>
<reference evidence="1 2" key="1">
    <citation type="submission" date="2019-07" db="EMBL/GenBank/DDBJ databases">
        <authorList>
            <person name="Jastrzebski P J."/>
            <person name="Paukszto L."/>
            <person name="Jastrzebski P J."/>
        </authorList>
    </citation>
    <scope>NUCLEOTIDE SEQUENCE [LARGE SCALE GENOMIC DNA]</scope>
    <source>
        <strain evidence="1 2">WMS-il1</strain>
    </source>
</reference>
<sequence length="90" mass="9706">MSPDVSNISTTTVSLYSSKHSVQSPVELVSPMVLTATSSVQVANDNMKLHPSLRDSVKVANLMHSVESSMPKVILARLAFKPTVPEQQSI</sequence>
<proteinExistence type="predicted"/>
<evidence type="ECO:0000313" key="1">
    <source>
        <dbReference type="EMBL" id="VUZ47099.1"/>
    </source>
</evidence>
<dbReference type="Proteomes" id="UP000321570">
    <property type="component" value="Unassembled WGS sequence"/>
</dbReference>
<organism evidence="1 2">
    <name type="scientific">Hymenolepis diminuta</name>
    <name type="common">Rat tapeworm</name>
    <dbReference type="NCBI Taxonomy" id="6216"/>
    <lineage>
        <taxon>Eukaryota</taxon>
        <taxon>Metazoa</taxon>
        <taxon>Spiralia</taxon>
        <taxon>Lophotrochozoa</taxon>
        <taxon>Platyhelminthes</taxon>
        <taxon>Cestoda</taxon>
        <taxon>Eucestoda</taxon>
        <taxon>Cyclophyllidea</taxon>
        <taxon>Hymenolepididae</taxon>
        <taxon>Hymenolepis</taxon>
    </lineage>
</organism>
<protein>
    <submittedName>
        <fullName evidence="1">Uncharacterized protein</fullName>
    </submittedName>
</protein>
<evidence type="ECO:0000313" key="2">
    <source>
        <dbReference type="Proteomes" id="UP000321570"/>
    </source>
</evidence>
<dbReference type="EMBL" id="CABIJS010000222">
    <property type="protein sequence ID" value="VUZ47099.1"/>
    <property type="molecule type" value="Genomic_DNA"/>
</dbReference>